<dbReference type="NCBIfam" id="TIGR02985">
    <property type="entry name" value="Sig70_bacteroi1"/>
    <property type="match status" value="1"/>
</dbReference>
<evidence type="ECO:0000256" key="1">
    <source>
        <dbReference type="ARBA" id="ARBA00010641"/>
    </source>
</evidence>
<dbReference type="RefSeq" id="WP_346820517.1">
    <property type="nucleotide sequence ID" value="NZ_JBDKWZ010000003.1"/>
</dbReference>
<dbReference type="InterPro" id="IPR013249">
    <property type="entry name" value="RNA_pol_sigma70_r4_t2"/>
</dbReference>
<dbReference type="Proteomes" id="UP001403385">
    <property type="component" value="Unassembled WGS sequence"/>
</dbReference>
<dbReference type="InterPro" id="IPR039425">
    <property type="entry name" value="RNA_pol_sigma-70-like"/>
</dbReference>
<dbReference type="SUPFAM" id="SSF88659">
    <property type="entry name" value="Sigma3 and sigma4 domains of RNA polymerase sigma factors"/>
    <property type="match status" value="1"/>
</dbReference>
<dbReference type="GO" id="GO:0016987">
    <property type="term" value="F:sigma factor activity"/>
    <property type="evidence" value="ECO:0007669"/>
    <property type="project" value="UniProtKB-KW"/>
</dbReference>
<sequence>MEVKELQRLKSGDREAFTMLYHKYSKKVFVIALKFGLTKEDAEEMVQEVFIKIWKNRQNIDPNLSFQAYLSTITKHQVYKTLKAKANDLALKKYALSFRKEPQNNSHTEVEFEDMKKFSQQLIDKLPEKQKQIFLLYTIVGLNSEEIATELSLSKRTVENQIYRANKSLKEDLIKAGILVGMLCLLLDFC</sequence>
<feature type="domain" description="RNA polymerase sigma factor 70 region 4 type 2" evidence="6">
    <location>
        <begin position="120"/>
        <end position="167"/>
    </location>
</feature>
<evidence type="ECO:0000259" key="6">
    <source>
        <dbReference type="Pfam" id="PF08281"/>
    </source>
</evidence>
<protein>
    <submittedName>
        <fullName evidence="7">RNA polymerase sigma-70 factor</fullName>
    </submittedName>
</protein>
<dbReference type="EMBL" id="JBDKWZ010000003">
    <property type="protein sequence ID" value="MEN7547732.1"/>
    <property type="molecule type" value="Genomic_DNA"/>
</dbReference>
<dbReference type="InterPro" id="IPR014284">
    <property type="entry name" value="RNA_pol_sigma-70_dom"/>
</dbReference>
<evidence type="ECO:0000313" key="8">
    <source>
        <dbReference type="Proteomes" id="UP001403385"/>
    </source>
</evidence>
<reference evidence="7 8" key="1">
    <citation type="submission" date="2024-04" db="EMBL/GenBank/DDBJ databases">
        <title>Novel genus in family Flammeovirgaceae.</title>
        <authorList>
            <person name="Nguyen T.H."/>
            <person name="Vuong T.Q."/>
            <person name="Le H."/>
            <person name="Kim S.-G."/>
        </authorList>
    </citation>
    <scope>NUCLEOTIDE SEQUENCE [LARGE SCALE GENOMIC DNA]</scope>
    <source>
        <strain evidence="7 8">JCM 23209</strain>
    </source>
</reference>
<dbReference type="InterPro" id="IPR014327">
    <property type="entry name" value="RNA_pol_sigma70_bacteroid"/>
</dbReference>
<evidence type="ECO:0000256" key="2">
    <source>
        <dbReference type="ARBA" id="ARBA00023015"/>
    </source>
</evidence>
<dbReference type="PANTHER" id="PTHR43133">
    <property type="entry name" value="RNA POLYMERASE ECF-TYPE SIGMA FACTO"/>
    <property type="match status" value="1"/>
</dbReference>
<dbReference type="AlphaFoldDB" id="A0AAW9S2B2"/>
<keyword evidence="2" id="KW-0805">Transcription regulation</keyword>
<accession>A0AAW9S2B2</accession>
<evidence type="ECO:0000256" key="3">
    <source>
        <dbReference type="ARBA" id="ARBA00023082"/>
    </source>
</evidence>
<keyword evidence="4" id="KW-0804">Transcription</keyword>
<evidence type="ECO:0000259" key="5">
    <source>
        <dbReference type="Pfam" id="PF04542"/>
    </source>
</evidence>
<dbReference type="Pfam" id="PF04542">
    <property type="entry name" value="Sigma70_r2"/>
    <property type="match status" value="1"/>
</dbReference>
<dbReference type="InterPro" id="IPR036388">
    <property type="entry name" value="WH-like_DNA-bd_sf"/>
</dbReference>
<dbReference type="InterPro" id="IPR013325">
    <property type="entry name" value="RNA_pol_sigma_r2"/>
</dbReference>
<dbReference type="Pfam" id="PF08281">
    <property type="entry name" value="Sigma70_r4_2"/>
    <property type="match status" value="1"/>
</dbReference>
<evidence type="ECO:0000313" key="7">
    <source>
        <dbReference type="EMBL" id="MEN7547732.1"/>
    </source>
</evidence>
<name>A0AAW9S2B2_9BACT</name>
<dbReference type="SUPFAM" id="SSF88946">
    <property type="entry name" value="Sigma2 domain of RNA polymerase sigma factors"/>
    <property type="match status" value="1"/>
</dbReference>
<dbReference type="GO" id="GO:0006352">
    <property type="term" value="P:DNA-templated transcription initiation"/>
    <property type="evidence" value="ECO:0007669"/>
    <property type="project" value="InterPro"/>
</dbReference>
<comment type="similarity">
    <text evidence="1">Belongs to the sigma-70 factor family. ECF subfamily.</text>
</comment>
<dbReference type="InterPro" id="IPR013324">
    <property type="entry name" value="RNA_pol_sigma_r3/r4-like"/>
</dbReference>
<dbReference type="PANTHER" id="PTHR43133:SF46">
    <property type="entry name" value="RNA POLYMERASE SIGMA-70 FACTOR ECF SUBFAMILY"/>
    <property type="match status" value="1"/>
</dbReference>
<dbReference type="InterPro" id="IPR007627">
    <property type="entry name" value="RNA_pol_sigma70_r2"/>
</dbReference>
<dbReference type="Gene3D" id="1.10.10.10">
    <property type="entry name" value="Winged helix-like DNA-binding domain superfamily/Winged helix DNA-binding domain"/>
    <property type="match status" value="1"/>
</dbReference>
<dbReference type="CDD" id="cd06171">
    <property type="entry name" value="Sigma70_r4"/>
    <property type="match status" value="1"/>
</dbReference>
<evidence type="ECO:0000256" key="4">
    <source>
        <dbReference type="ARBA" id="ARBA00023163"/>
    </source>
</evidence>
<dbReference type="GO" id="GO:0003677">
    <property type="term" value="F:DNA binding"/>
    <property type="evidence" value="ECO:0007669"/>
    <property type="project" value="InterPro"/>
</dbReference>
<keyword evidence="8" id="KW-1185">Reference proteome</keyword>
<dbReference type="NCBIfam" id="TIGR02937">
    <property type="entry name" value="sigma70-ECF"/>
    <property type="match status" value="1"/>
</dbReference>
<proteinExistence type="inferred from homology"/>
<gene>
    <name evidence="7" type="ORF">AAG747_07425</name>
</gene>
<organism evidence="7 8">
    <name type="scientific">Rapidithrix thailandica</name>
    <dbReference type="NCBI Taxonomy" id="413964"/>
    <lineage>
        <taxon>Bacteria</taxon>
        <taxon>Pseudomonadati</taxon>
        <taxon>Bacteroidota</taxon>
        <taxon>Cytophagia</taxon>
        <taxon>Cytophagales</taxon>
        <taxon>Flammeovirgaceae</taxon>
        <taxon>Rapidithrix</taxon>
    </lineage>
</organism>
<feature type="domain" description="RNA polymerase sigma-70 region 2" evidence="5">
    <location>
        <begin position="20"/>
        <end position="85"/>
    </location>
</feature>
<dbReference type="Gene3D" id="1.10.1740.10">
    <property type="match status" value="1"/>
</dbReference>
<keyword evidence="3" id="KW-0731">Sigma factor</keyword>
<comment type="caution">
    <text evidence="7">The sequence shown here is derived from an EMBL/GenBank/DDBJ whole genome shotgun (WGS) entry which is preliminary data.</text>
</comment>